<evidence type="ECO:0000313" key="2">
    <source>
        <dbReference type="EMBL" id="TGD21239.1"/>
    </source>
</evidence>
<feature type="region of interest" description="Disordered" evidence="1">
    <location>
        <begin position="28"/>
        <end position="50"/>
    </location>
</feature>
<dbReference type="AlphaFoldDB" id="A0A4Z0JEZ4"/>
<gene>
    <name evidence="2" type="ORF">EGT49_11535</name>
</gene>
<comment type="caution">
    <text evidence="2">The sequence shown here is derived from an EMBL/GenBank/DDBJ whole genome shotgun (WGS) entry which is preliminary data.</text>
</comment>
<evidence type="ECO:0000313" key="3">
    <source>
        <dbReference type="Proteomes" id="UP000298021"/>
    </source>
</evidence>
<reference evidence="2 3" key="1">
    <citation type="submission" date="2018-10" db="EMBL/GenBank/DDBJ databases">
        <title>Lactobacillus sp. R7 and Lactobacillus sp. R19 isolated from fermented mustard green product of Taiwan.</title>
        <authorList>
            <person name="Lin S.-T."/>
        </authorList>
    </citation>
    <scope>NUCLEOTIDE SEQUENCE [LARGE SCALE GENOMIC DNA]</scope>
    <source>
        <strain evidence="2 3">BCRC 81127</strain>
    </source>
</reference>
<dbReference type="EMBL" id="RKLY01000042">
    <property type="protein sequence ID" value="TGD21239.1"/>
    <property type="molecule type" value="Genomic_DNA"/>
</dbReference>
<dbReference type="RefSeq" id="WP_135374473.1">
    <property type="nucleotide sequence ID" value="NZ_RKLY01000042.1"/>
</dbReference>
<dbReference type="Proteomes" id="UP000298021">
    <property type="component" value="Unassembled WGS sequence"/>
</dbReference>
<keyword evidence="3" id="KW-1185">Reference proteome</keyword>
<sequence length="65" mass="7448">MRSERNQKINTVGYLLLTSVPAFPRAVAEDGIQPPTTKKNHTTKTKEKEKYKKREIELLPSIPLI</sequence>
<evidence type="ECO:0000256" key="1">
    <source>
        <dbReference type="SAM" id="MobiDB-lite"/>
    </source>
</evidence>
<name>A0A4Z0JEZ4_9LACO</name>
<organism evidence="2 3">
    <name type="scientific">Companilactobacillus suantsaicola</name>
    <dbReference type="NCBI Taxonomy" id="2487723"/>
    <lineage>
        <taxon>Bacteria</taxon>
        <taxon>Bacillati</taxon>
        <taxon>Bacillota</taxon>
        <taxon>Bacilli</taxon>
        <taxon>Lactobacillales</taxon>
        <taxon>Lactobacillaceae</taxon>
        <taxon>Companilactobacillus</taxon>
    </lineage>
</organism>
<accession>A0A4Z0JEZ4</accession>
<protein>
    <submittedName>
        <fullName evidence="2">Uncharacterized protein</fullName>
    </submittedName>
</protein>
<proteinExistence type="predicted"/>